<gene>
    <name evidence="4" type="ORF">GYMLUDRAFT_47800</name>
</gene>
<evidence type="ECO:0000313" key="5">
    <source>
        <dbReference type="Proteomes" id="UP000053593"/>
    </source>
</evidence>
<dbReference type="InterPro" id="IPR008030">
    <property type="entry name" value="NmrA-like"/>
</dbReference>
<dbReference type="Proteomes" id="UP000053593">
    <property type="component" value="Unassembled WGS sequence"/>
</dbReference>
<dbReference type="Gene3D" id="3.40.50.720">
    <property type="entry name" value="NAD(P)-binding Rossmann-like Domain"/>
    <property type="match status" value="1"/>
</dbReference>
<dbReference type="PANTHER" id="PTHR42748">
    <property type="entry name" value="NITROGEN METABOLITE REPRESSION PROTEIN NMRA FAMILY MEMBER"/>
    <property type="match status" value="1"/>
</dbReference>
<dbReference type="InterPro" id="IPR036291">
    <property type="entry name" value="NAD(P)-bd_dom_sf"/>
</dbReference>
<dbReference type="AlphaFoldDB" id="A0A0D0BLF6"/>
<feature type="domain" description="NmrA-like" evidence="3">
    <location>
        <begin position="6"/>
        <end position="277"/>
    </location>
</feature>
<name>A0A0D0BLF6_9AGAR</name>
<keyword evidence="2" id="KW-0521">NADP</keyword>
<dbReference type="PANTHER" id="PTHR42748:SF14">
    <property type="entry name" value="SNOAL-LIKE DOMAIN-CONTAINING PROTEIN"/>
    <property type="match status" value="1"/>
</dbReference>
<evidence type="ECO:0000256" key="2">
    <source>
        <dbReference type="ARBA" id="ARBA00022857"/>
    </source>
</evidence>
<dbReference type="SUPFAM" id="SSF51735">
    <property type="entry name" value="NAD(P)-binding Rossmann-fold domains"/>
    <property type="match status" value="1"/>
</dbReference>
<dbReference type="CDD" id="cd05251">
    <property type="entry name" value="NmrA_like_SDR_a"/>
    <property type="match status" value="1"/>
</dbReference>
<protein>
    <recommendedName>
        <fullName evidence="3">NmrA-like domain-containing protein</fullName>
    </recommendedName>
</protein>
<proteinExistence type="inferred from homology"/>
<dbReference type="GO" id="GO:0005634">
    <property type="term" value="C:nucleus"/>
    <property type="evidence" value="ECO:0007669"/>
    <property type="project" value="TreeGrafter"/>
</dbReference>
<evidence type="ECO:0000256" key="1">
    <source>
        <dbReference type="ARBA" id="ARBA00006328"/>
    </source>
</evidence>
<dbReference type="OrthoDB" id="300709at2759"/>
<dbReference type="Pfam" id="PF05368">
    <property type="entry name" value="NmrA"/>
    <property type="match status" value="1"/>
</dbReference>
<evidence type="ECO:0000313" key="4">
    <source>
        <dbReference type="EMBL" id="KIK55586.1"/>
    </source>
</evidence>
<sequence length="347" mass="38589">MSSTEAKRLLVIGGTGLQGKAVVAALLEPEDDGTPSPYSVRVLSRDPKSEKAQALTAMGVELVEGRFDDPSSVAAALEECYGVFVNTDTFSAGEKGEIYAAIKIFEQAHRAQLKHFIWSALDYGSKLGKYNPKYHAIHLDGKGIISDFLRSQASSPDGDSLTWTIITSGPYLENLSGTLLGPLKERENDAVVWAIPTGDGHIPATSVEDIGWWARYSFKHRSETSGQDLKIATEFMTIDQLVETFTRVTGIPAIHKRISIDEYLDIYATYYENPMVRGQKDAPTIRETFYGMFSVWGDNILTRDMEWVRRVHPTGYTLESFIREKGIKGTISPSLAYRYKPSDQGRE</sequence>
<comment type="similarity">
    <text evidence="1">Belongs to the NmrA-type oxidoreductase family.</text>
</comment>
<accession>A0A0D0BLF6</accession>
<dbReference type="EMBL" id="KN834805">
    <property type="protein sequence ID" value="KIK55586.1"/>
    <property type="molecule type" value="Genomic_DNA"/>
</dbReference>
<organism evidence="4 5">
    <name type="scientific">Collybiopsis luxurians FD-317 M1</name>
    <dbReference type="NCBI Taxonomy" id="944289"/>
    <lineage>
        <taxon>Eukaryota</taxon>
        <taxon>Fungi</taxon>
        <taxon>Dikarya</taxon>
        <taxon>Basidiomycota</taxon>
        <taxon>Agaricomycotina</taxon>
        <taxon>Agaricomycetes</taxon>
        <taxon>Agaricomycetidae</taxon>
        <taxon>Agaricales</taxon>
        <taxon>Marasmiineae</taxon>
        <taxon>Omphalotaceae</taxon>
        <taxon>Collybiopsis</taxon>
        <taxon>Collybiopsis luxurians</taxon>
    </lineage>
</organism>
<dbReference type="Gene3D" id="3.90.25.10">
    <property type="entry name" value="UDP-galactose 4-epimerase, domain 1"/>
    <property type="match status" value="1"/>
</dbReference>
<dbReference type="InterPro" id="IPR051164">
    <property type="entry name" value="NmrA-like_oxidored"/>
</dbReference>
<keyword evidence="5" id="KW-1185">Reference proteome</keyword>
<reference evidence="4 5" key="1">
    <citation type="submission" date="2014-04" db="EMBL/GenBank/DDBJ databases">
        <title>Evolutionary Origins and Diversification of the Mycorrhizal Mutualists.</title>
        <authorList>
            <consortium name="DOE Joint Genome Institute"/>
            <consortium name="Mycorrhizal Genomics Consortium"/>
            <person name="Kohler A."/>
            <person name="Kuo A."/>
            <person name="Nagy L.G."/>
            <person name="Floudas D."/>
            <person name="Copeland A."/>
            <person name="Barry K.W."/>
            <person name="Cichocki N."/>
            <person name="Veneault-Fourrey C."/>
            <person name="LaButti K."/>
            <person name="Lindquist E.A."/>
            <person name="Lipzen A."/>
            <person name="Lundell T."/>
            <person name="Morin E."/>
            <person name="Murat C."/>
            <person name="Riley R."/>
            <person name="Ohm R."/>
            <person name="Sun H."/>
            <person name="Tunlid A."/>
            <person name="Henrissat B."/>
            <person name="Grigoriev I.V."/>
            <person name="Hibbett D.S."/>
            <person name="Martin F."/>
        </authorList>
    </citation>
    <scope>NUCLEOTIDE SEQUENCE [LARGE SCALE GENOMIC DNA]</scope>
    <source>
        <strain evidence="4 5">FD-317 M1</strain>
    </source>
</reference>
<dbReference type="HOGENOM" id="CLU_007383_8_0_1"/>
<evidence type="ECO:0000259" key="3">
    <source>
        <dbReference type="Pfam" id="PF05368"/>
    </source>
</evidence>